<reference evidence="1" key="1">
    <citation type="journal article" date="2023" name="Plant J.">
        <title>The genome of the king protea, Protea cynaroides.</title>
        <authorList>
            <person name="Chang J."/>
            <person name="Duong T.A."/>
            <person name="Schoeman C."/>
            <person name="Ma X."/>
            <person name="Roodt D."/>
            <person name="Barker N."/>
            <person name="Li Z."/>
            <person name="Van de Peer Y."/>
            <person name="Mizrachi E."/>
        </authorList>
    </citation>
    <scope>NUCLEOTIDE SEQUENCE</scope>
    <source>
        <tissue evidence="1">Young leaves</tissue>
    </source>
</reference>
<accession>A0A9Q0QUQ5</accession>
<dbReference type="AlphaFoldDB" id="A0A9Q0QUQ5"/>
<name>A0A9Q0QUQ5_9MAGN</name>
<gene>
    <name evidence="1" type="ORF">NE237_005802</name>
</gene>
<sequence length="150" mass="17829">MSMKKNPELEERQELEILKAVAQAWHGHWGNPNPTKEFDLYRSSFKSRPTRFKLEAMNRIKKEDVSTNWDFGQSLWDSYEIVTLSKKLEAGLVLDHRDLEHPMNGFQEWRKQFGKKRKETYQVLVLVLVWQPTAYQQLQAESSSYTHDRS</sequence>
<evidence type="ECO:0000313" key="1">
    <source>
        <dbReference type="EMBL" id="KAJ4972628.1"/>
    </source>
</evidence>
<comment type="caution">
    <text evidence="1">The sequence shown here is derived from an EMBL/GenBank/DDBJ whole genome shotgun (WGS) entry which is preliminary data.</text>
</comment>
<proteinExistence type="predicted"/>
<dbReference type="OrthoDB" id="1921290at2759"/>
<keyword evidence="2" id="KW-1185">Reference proteome</keyword>
<protein>
    <submittedName>
        <fullName evidence="1">Uncharacterized protein</fullName>
    </submittedName>
</protein>
<evidence type="ECO:0000313" key="2">
    <source>
        <dbReference type="Proteomes" id="UP001141806"/>
    </source>
</evidence>
<dbReference type="EMBL" id="JAMYWD010000004">
    <property type="protein sequence ID" value="KAJ4972628.1"/>
    <property type="molecule type" value="Genomic_DNA"/>
</dbReference>
<dbReference type="Proteomes" id="UP001141806">
    <property type="component" value="Unassembled WGS sequence"/>
</dbReference>
<dbReference type="PANTHER" id="PTHR34665">
    <property type="entry name" value="DUF3741 DOMAIN-CONTAINING PROTEIN"/>
    <property type="match status" value="1"/>
</dbReference>
<organism evidence="1 2">
    <name type="scientific">Protea cynaroides</name>
    <dbReference type="NCBI Taxonomy" id="273540"/>
    <lineage>
        <taxon>Eukaryota</taxon>
        <taxon>Viridiplantae</taxon>
        <taxon>Streptophyta</taxon>
        <taxon>Embryophyta</taxon>
        <taxon>Tracheophyta</taxon>
        <taxon>Spermatophyta</taxon>
        <taxon>Magnoliopsida</taxon>
        <taxon>Proteales</taxon>
        <taxon>Proteaceae</taxon>
        <taxon>Protea</taxon>
    </lineage>
</organism>
<dbReference type="PANTHER" id="PTHR34665:SF1">
    <property type="entry name" value="OS02G0595200 PROTEIN"/>
    <property type="match status" value="1"/>
</dbReference>